<sequence>MKCPDRKRTARLVGFDTPETKDPGCPGEKALGDKATARLRQIVKGADITMRHDGHDKYGRELVRLSADGRDVGDTLIREGLALAYRGGGRVNWCERLN</sequence>
<accession>A0A545SX61</accession>
<evidence type="ECO:0000313" key="2">
    <source>
        <dbReference type="EMBL" id="TQV69546.1"/>
    </source>
</evidence>
<dbReference type="Pfam" id="PF00565">
    <property type="entry name" value="SNase"/>
    <property type="match status" value="1"/>
</dbReference>
<proteinExistence type="predicted"/>
<organism evidence="2 3">
    <name type="scientific">Aliiroseovarius halocynthiae</name>
    <dbReference type="NCBI Taxonomy" id="985055"/>
    <lineage>
        <taxon>Bacteria</taxon>
        <taxon>Pseudomonadati</taxon>
        <taxon>Pseudomonadota</taxon>
        <taxon>Alphaproteobacteria</taxon>
        <taxon>Rhodobacterales</taxon>
        <taxon>Paracoccaceae</taxon>
        <taxon>Aliiroseovarius</taxon>
    </lineage>
</organism>
<dbReference type="InterPro" id="IPR016071">
    <property type="entry name" value="Staphylococal_nuclease_OB-fold"/>
</dbReference>
<name>A0A545SX61_9RHOB</name>
<dbReference type="Proteomes" id="UP000315816">
    <property type="component" value="Unassembled WGS sequence"/>
</dbReference>
<dbReference type="OrthoDB" id="9792155at2"/>
<dbReference type="EMBL" id="VICH01000004">
    <property type="protein sequence ID" value="TQV69546.1"/>
    <property type="molecule type" value="Genomic_DNA"/>
</dbReference>
<protein>
    <submittedName>
        <fullName evidence="2">Thermonuclease family protein</fullName>
    </submittedName>
</protein>
<dbReference type="PROSITE" id="PS50830">
    <property type="entry name" value="TNASE_3"/>
    <property type="match status" value="1"/>
</dbReference>
<dbReference type="InterPro" id="IPR035437">
    <property type="entry name" value="SNase_OB-fold_sf"/>
</dbReference>
<dbReference type="AlphaFoldDB" id="A0A545SX61"/>
<evidence type="ECO:0000313" key="3">
    <source>
        <dbReference type="Proteomes" id="UP000315816"/>
    </source>
</evidence>
<keyword evidence="3" id="KW-1185">Reference proteome</keyword>
<feature type="domain" description="TNase-like" evidence="1">
    <location>
        <begin position="1"/>
        <end position="86"/>
    </location>
</feature>
<dbReference type="Gene3D" id="2.40.50.90">
    <property type="match status" value="1"/>
</dbReference>
<reference evidence="2 3" key="1">
    <citation type="submission" date="2019-06" db="EMBL/GenBank/DDBJ databases">
        <title>A novel species of marine bacteria.</title>
        <authorList>
            <person name="Wang Y."/>
        </authorList>
    </citation>
    <scope>NUCLEOTIDE SEQUENCE [LARGE SCALE GENOMIC DNA]</scope>
    <source>
        <strain evidence="2 3">MA1-10</strain>
    </source>
</reference>
<gene>
    <name evidence="2" type="ORF">FIL88_04605</name>
</gene>
<dbReference type="SUPFAM" id="SSF50199">
    <property type="entry name" value="Staphylococcal nuclease"/>
    <property type="match status" value="1"/>
</dbReference>
<evidence type="ECO:0000259" key="1">
    <source>
        <dbReference type="PROSITE" id="PS50830"/>
    </source>
</evidence>
<comment type="caution">
    <text evidence="2">The sequence shown here is derived from an EMBL/GenBank/DDBJ whole genome shotgun (WGS) entry which is preliminary data.</text>
</comment>